<keyword evidence="5 7" id="KW-0472">Membrane</keyword>
<feature type="domain" description="Major facilitator superfamily (MFS) profile" evidence="8">
    <location>
        <begin position="33"/>
        <end position="465"/>
    </location>
</feature>
<evidence type="ECO:0000256" key="7">
    <source>
        <dbReference type="SAM" id="Phobius"/>
    </source>
</evidence>
<feature type="transmembrane region" description="Helical" evidence="7">
    <location>
        <begin position="70"/>
        <end position="92"/>
    </location>
</feature>
<comment type="subcellular location">
    <subcellularLocation>
        <location evidence="1">Membrane</location>
        <topology evidence="1">Multi-pass membrane protein</topology>
    </subcellularLocation>
</comment>
<gene>
    <name evidence="9" type="ORF">K443DRAFT_94069</name>
</gene>
<dbReference type="GO" id="GO:0016020">
    <property type="term" value="C:membrane"/>
    <property type="evidence" value="ECO:0007669"/>
    <property type="project" value="UniProtKB-SubCell"/>
</dbReference>
<dbReference type="InterPro" id="IPR020846">
    <property type="entry name" value="MFS_dom"/>
</dbReference>
<evidence type="ECO:0000259" key="8">
    <source>
        <dbReference type="PROSITE" id="PS50850"/>
    </source>
</evidence>
<feature type="transmembrane region" description="Helical" evidence="7">
    <location>
        <begin position="368"/>
        <end position="394"/>
    </location>
</feature>
<reference evidence="10" key="2">
    <citation type="submission" date="2015-01" db="EMBL/GenBank/DDBJ databases">
        <title>Evolutionary Origins and Diversification of the Mycorrhizal Mutualists.</title>
        <authorList>
            <consortium name="DOE Joint Genome Institute"/>
            <consortium name="Mycorrhizal Genomics Consortium"/>
            <person name="Kohler A."/>
            <person name="Kuo A."/>
            <person name="Nagy L.G."/>
            <person name="Floudas D."/>
            <person name="Copeland A."/>
            <person name="Barry K.W."/>
            <person name="Cichocki N."/>
            <person name="Veneault-Fourrey C."/>
            <person name="LaButti K."/>
            <person name="Lindquist E.A."/>
            <person name="Lipzen A."/>
            <person name="Lundell T."/>
            <person name="Morin E."/>
            <person name="Murat C."/>
            <person name="Riley R."/>
            <person name="Ohm R."/>
            <person name="Sun H."/>
            <person name="Tunlid A."/>
            <person name="Henrissat B."/>
            <person name="Grigoriev I.V."/>
            <person name="Hibbett D.S."/>
            <person name="Martin F."/>
        </authorList>
    </citation>
    <scope>NUCLEOTIDE SEQUENCE [LARGE SCALE GENOMIC DNA]</scope>
    <source>
        <strain evidence="10">LaAM-08-1</strain>
    </source>
</reference>
<dbReference type="EMBL" id="KN838574">
    <property type="protein sequence ID" value="KIK04029.1"/>
    <property type="molecule type" value="Genomic_DNA"/>
</dbReference>
<evidence type="ECO:0000256" key="1">
    <source>
        <dbReference type="ARBA" id="ARBA00004141"/>
    </source>
</evidence>
<dbReference type="Pfam" id="PF07690">
    <property type="entry name" value="MFS_1"/>
    <property type="match status" value="1"/>
</dbReference>
<evidence type="ECO:0000256" key="2">
    <source>
        <dbReference type="ARBA" id="ARBA00022448"/>
    </source>
</evidence>
<name>A0A0C9XQW3_9AGAR</name>
<feature type="transmembrane region" description="Helical" evidence="7">
    <location>
        <begin position="440"/>
        <end position="462"/>
    </location>
</feature>
<keyword evidence="4 7" id="KW-1133">Transmembrane helix</keyword>
<dbReference type="PANTHER" id="PTHR23504:SF15">
    <property type="entry name" value="MAJOR FACILITATOR SUPERFAMILY (MFS) PROFILE DOMAIN-CONTAINING PROTEIN"/>
    <property type="match status" value="1"/>
</dbReference>
<evidence type="ECO:0000256" key="5">
    <source>
        <dbReference type="ARBA" id="ARBA00023136"/>
    </source>
</evidence>
<keyword evidence="2" id="KW-0813">Transport</keyword>
<evidence type="ECO:0000313" key="10">
    <source>
        <dbReference type="Proteomes" id="UP000054477"/>
    </source>
</evidence>
<dbReference type="InterPro" id="IPR036259">
    <property type="entry name" value="MFS_trans_sf"/>
</dbReference>
<evidence type="ECO:0000256" key="6">
    <source>
        <dbReference type="SAM" id="MobiDB-lite"/>
    </source>
</evidence>
<dbReference type="Proteomes" id="UP000054477">
    <property type="component" value="Unassembled WGS sequence"/>
</dbReference>
<feature type="transmembrane region" description="Helical" evidence="7">
    <location>
        <begin position="307"/>
        <end position="330"/>
    </location>
</feature>
<evidence type="ECO:0000256" key="3">
    <source>
        <dbReference type="ARBA" id="ARBA00022692"/>
    </source>
</evidence>
<dbReference type="HOGENOM" id="CLU_001265_54_6_1"/>
<dbReference type="AlphaFoldDB" id="A0A0C9XQW3"/>
<feature type="transmembrane region" description="Helical" evidence="7">
    <location>
        <begin position="163"/>
        <end position="184"/>
    </location>
</feature>
<feature type="transmembrane region" description="Helical" evidence="7">
    <location>
        <begin position="204"/>
        <end position="226"/>
    </location>
</feature>
<dbReference type="Gene3D" id="1.20.1250.20">
    <property type="entry name" value="MFS general substrate transporter like domains"/>
    <property type="match status" value="1"/>
</dbReference>
<keyword evidence="3 7" id="KW-0812">Transmembrane</keyword>
<dbReference type="SUPFAM" id="SSF103473">
    <property type="entry name" value="MFS general substrate transporter"/>
    <property type="match status" value="1"/>
</dbReference>
<dbReference type="CDD" id="cd17330">
    <property type="entry name" value="MFS_SLC46_TetA_like"/>
    <property type="match status" value="1"/>
</dbReference>
<dbReference type="PANTHER" id="PTHR23504">
    <property type="entry name" value="MAJOR FACILITATOR SUPERFAMILY DOMAIN-CONTAINING PROTEIN 10"/>
    <property type="match status" value="1"/>
</dbReference>
<accession>A0A0C9XQW3</accession>
<feature type="transmembrane region" description="Helical" evidence="7">
    <location>
        <begin position="104"/>
        <end position="122"/>
    </location>
</feature>
<dbReference type="PROSITE" id="PS50850">
    <property type="entry name" value="MFS"/>
    <property type="match status" value="1"/>
</dbReference>
<dbReference type="OrthoDB" id="419616at2759"/>
<feature type="compositionally biased region" description="Basic and acidic residues" evidence="6">
    <location>
        <begin position="9"/>
        <end position="21"/>
    </location>
</feature>
<feature type="transmembrane region" description="Helical" evidence="7">
    <location>
        <begin position="414"/>
        <end position="434"/>
    </location>
</feature>
<dbReference type="InterPro" id="IPR011701">
    <property type="entry name" value="MFS"/>
</dbReference>
<dbReference type="GO" id="GO:0022857">
    <property type="term" value="F:transmembrane transporter activity"/>
    <property type="evidence" value="ECO:0007669"/>
    <property type="project" value="InterPro"/>
</dbReference>
<keyword evidence="10" id="KW-1185">Reference proteome</keyword>
<feature type="region of interest" description="Disordered" evidence="6">
    <location>
        <begin position="1"/>
        <end position="25"/>
    </location>
</feature>
<reference evidence="9 10" key="1">
    <citation type="submission" date="2014-04" db="EMBL/GenBank/DDBJ databases">
        <authorList>
            <consortium name="DOE Joint Genome Institute"/>
            <person name="Kuo A."/>
            <person name="Kohler A."/>
            <person name="Nagy L.G."/>
            <person name="Floudas D."/>
            <person name="Copeland A."/>
            <person name="Barry K.W."/>
            <person name="Cichocki N."/>
            <person name="Veneault-Fourrey C."/>
            <person name="LaButti K."/>
            <person name="Lindquist E.A."/>
            <person name="Lipzen A."/>
            <person name="Lundell T."/>
            <person name="Morin E."/>
            <person name="Murat C."/>
            <person name="Sun H."/>
            <person name="Tunlid A."/>
            <person name="Henrissat B."/>
            <person name="Grigoriev I.V."/>
            <person name="Hibbett D.S."/>
            <person name="Martin F."/>
            <person name="Nordberg H.P."/>
            <person name="Cantor M.N."/>
            <person name="Hua S.X."/>
        </authorList>
    </citation>
    <scope>NUCLEOTIDE SEQUENCE [LARGE SCALE GENOMIC DNA]</scope>
    <source>
        <strain evidence="9 10">LaAM-08-1</strain>
    </source>
</reference>
<proteinExistence type="predicted"/>
<organism evidence="9 10">
    <name type="scientific">Laccaria amethystina LaAM-08-1</name>
    <dbReference type="NCBI Taxonomy" id="1095629"/>
    <lineage>
        <taxon>Eukaryota</taxon>
        <taxon>Fungi</taxon>
        <taxon>Dikarya</taxon>
        <taxon>Basidiomycota</taxon>
        <taxon>Agaricomycotina</taxon>
        <taxon>Agaricomycetes</taxon>
        <taxon>Agaricomycetidae</taxon>
        <taxon>Agaricales</taxon>
        <taxon>Agaricineae</taxon>
        <taxon>Hydnangiaceae</taxon>
        <taxon>Laccaria</taxon>
    </lineage>
</organism>
<sequence length="465" mass="50409">MPVSTYTNPEREDTQGDDGVHTSRRRAPLPAGQISTLLLLRFCESASVFVVFPFLNELITSVIGGNKEKVGYYAGLMDSVGQIISLVTVMYWSRLSDIIGRKPILLLGTAALAVSMVSFGLSKTFWGLVVSRCIFRALNSNAGVIKSVVGEITDPSNSADAFALLHVPWSVGSSFGSLLGGWLVRPQEHFPTIFPGQFWKVNPYFLPCATVATISLLGFFITLGFMNEVHGMESDLEPLLPPSNQETTKATIEDPVPLRELLNLRVLIPVLNYTSIAFLHTSSNAIQPLFLAMPISLRGLEFNSRQIGTVLSAYGAANAVFQTFFLGVLVRKFGVKNIFLTAMAMFLPMFGLSPLMNVVARSGGGSGVIWFFLVCQLTFSMVMELGYGCIYIFITAGAPNKRSLGATNGLAQTLAAVVRIAAPLFSTALLSFSIEHHLFGGYAVYVALWVMSIGSLYLASWLPVG</sequence>
<evidence type="ECO:0000256" key="4">
    <source>
        <dbReference type="ARBA" id="ARBA00022989"/>
    </source>
</evidence>
<evidence type="ECO:0000313" key="9">
    <source>
        <dbReference type="EMBL" id="KIK04029.1"/>
    </source>
</evidence>
<protein>
    <recommendedName>
        <fullName evidence="8">Major facilitator superfamily (MFS) profile domain-containing protein</fullName>
    </recommendedName>
</protein>
<feature type="transmembrane region" description="Helical" evidence="7">
    <location>
        <begin position="337"/>
        <end position="356"/>
    </location>
</feature>